<feature type="transmembrane region" description="Helical" evidence="1">
    <location>
        <begin position="6"/>
        <end position="21"/>
    </location>
</feature>
<keyword evidence="1" id="KW-1133">Transmembrane helix</keyword>
<dbReference type="AlphaFoldDB" id="A0A168F7E5"/>
<evidence type="ECO:0008006" key="4">
    <source>
        <dbReference type="Google" id="ProtNLM"/>
    </source>
</evidence>
<evidence type="ECO:0000256" key="1">
    <source>
        <dbReference type="SAM" id="Phobius"/>
    </source>
</evidence>
<protein>
    <recommendedName>
        <fullName evidence="4">SHOCT domain-containing protein</fullName>
    </recommendedName>
</protein>
<evidence type="ECO:0000313" key="3">
    <source>
        <dbReference type="Proteomes" id="UP000076967"/>
    </source>
</evidence>
<sequence>MSYVIAIIIGLTVGILFNIRMKKKRQAALNKSSNQLQAMKNQLTNTPTQEFMSADNKCLLSLDETAGKINFTTEESNKTYDMTDILGIQPISHGSTSQDTTTRENVFGNLSSTTRTSRKVSRLELKITVKDMVTPHHSIFFYHGPFAVNEGHPYLEKAETKMNHWIGILNVMMSRGNGIDEVSANIHNIMESAKAQVTQLQPQNSVADELVKISNLLQQGMITQDEYNSLKAKLIS</sequence>
<accession>A0A168F7E5</accession>
<dbReference type="RefSeq" id="WP_068536697.1">
    <property type="nucleotide sequence ID" value="NZ_LVJH01000058.1"/>
</dbReference>
<comment type="caution">
    <text evidence="2">The sequence shown here is derived from an EMBL/GenBank/DDBJ whole genome shotgun (WGS) entry which is preliminary data.</text>
</comment>
<reference evidence="2 3" key="1">
    <citation type="submission" date="2016-03" db="EMBL/GenBank/DDBJ databases">
        <title>Draft genome sequence of Paenibacillus glacialis DSM 22343.</title>
        <authorList>
            <person name="Shin S.-K."/>
            <person name="Yi H."/>
        </authorList>
    </citation>
    <scope>NUCLEOTIDE SEQUENCE [LARGE SCALE GENOMIC DNA]</scope>
    <source>
        <strain evidence="2 3">DSM 22343</strain>
    </source>
</reference>
<dbReference type="EMBL" id="LVJH01000058">
    <property type="protein sequence ID" value="OAB35935.1"/>
    <property type="molecule type" value="Genomic_DNA"/>
</dbReference>
<name>A0A168F7E5_9BACL</name>
<keyword evidence="1" id="KW-0472">Membrane</keyword>
<organism evidence="2 3">
    <name type="scientific">Paenibacillus glacialis</name>
    <dbReference type="NCBI Taxonomy" id="494026"/>
    <lineage>
        <taxon>Bacteria</taxon>
        <taxon>Bacillati</taxon>
        <taxon>Bacillota</taxon>
        <taxon>Bacilli</taxon>
        <taxon>Bacillales</taxon>
        <taxon>Paenibacillaceae</taxon>
        <taxon>Paenibacillus</taxon>
    </lineage>
</organism>
<keyword evidence="1" id="KW-0812">Transmembrane</keyword>
<proteinExistence type="predicted"/>
<dbReference type="STRING" id="494026.PGLA_21140"/>
<evidence type="ECO:0000313" key="2">
    <source>
        <dbReference type="EMBL" id="OAB35935.1"/>
    </source>
</evidence>
<dbReference type="Proteomes" id="UP000076967">
    <property type="component" value="Unassembled WGS sequence"/>
</dbReference>
<keyword evidence="3" id="KW-1185">Reference proteome</keyword>
<dbReference type="OrthoDB" id="7596142at2"/>
<gene>
    <name evidence="2" type="ORF">PGLA_21140</name>
</gene>